<evidence type="ECO:0000256" key="7">
    <source>
        <dbReference type="ARBA" id="ARBA00022555"/>
    </source>
</evidence>
<dbReference type="InterPro" id="IPR019307">
    <property type="entry name" value="RNA-bd_AU-1/RNase_E/G"/>
</dbReference>
<evidence type="ECO:0000256" key="6">
    <source>
        <dbReference type="ARBA" id="ARBA00022552"/>
    </source>
</evidence>
<dbReference type="Pfam" id="PF10150">
    <property type="entry name" value="RNase_E_G"/>
    <property type="match status" value="1"/>
</dbReference>
<comment type="similarity">
    <text evidence="3">Belongs to the RNase E/G family. RNase G subfamily.</text>
</comment>
<gene>
    <name evidence="17" type="ORF">GW534_03945</name>
</gene>
<comment type="cofactor">
    <cofactor evidence="1">
        <name>Mg(2+)</name>
        <dbReference type="ChEBI" id="CHEBI:18420"/>
    </cofactor>
</comment>
<dbReference type="PANTHER" id="PTHR30001">
    <property type="entry name" value="RIBONUCLEASE"/>
    <property type="match status" value="1"/>
</dbReference>
<evidence type="ECO:0000256" key="1">
    <source>
        <dbReference type="ARBA" id="ARBA00001946"/>
    </source>
</evidence>
<dbReference type="Gene3D" id="2.40.50.140">
    <property type="entry name" value="Nucleic acid-binding proteins"/>
    <property type="match status" value="1"/>
</dbReference>
<dbReference type="CDD" id="cd04453">
    <property type="entry name" value="S1_RNase_E"/>
    <property type="match status" value="1"/>
</dbReference>
<evidence type="ECO:0000256" key="4">
    <source>
        <dbReference type="ARBA" id="ARBA00017719"/>
    </source>
</evidence>
<comment type="caution">
    <text evidence="17">The sequence shown here is derived from an EMBL/GenBank/DDBJ whole genome shotgun (WGS) entry which is preliminary data.</text>
</comment>
<dbReference type="Gene3D" id="3.40.1260.20">
    <property type="entry name" value="Ribonuclease E, catalytic domain"/>
    <property type="match status" value="1"/>
</dbReference>
<dbReference type="NCBIfam" id="TIGR00757">
    <property type="entry name" value="RNaseEG"/>
    <property type="match status" value="1"/>
</dbReference>
<evidence type="ECO:0000256" key="11">
    <source>
        <dbReference type="ARBA" id="ARBA00022730"/>
    </source>
</evidence>
<dbReference type="SMART" id="SM00316">
    <property type="entry name" value="S1"/>
    <property type="match status" value="1"/>
</dbReference>
<dbReference type="InterPro" id="IPR004659">
    <property type="entry name" value="RNase_E/G"/>
</dbReference>
<evidence type="ECO:0000256" key="5">
    <source>
        <dbReference type="ARBA" id="ARBA00022490"/>
    </source>
</evidence>
<evidence type="ECO:0000256" key="15">
    <source>
        <dbReference type="ARBA" id="ARBA00022884"/>
    </source>
</evidence>
<evidence type="ECO:0000259" key="16">
    <source>
        <dbReference type="PROSITE" id="PS50126"/>
    </source>
</evidence>
<dbReference type="InterPro" id="IPR003029">
    <property type="entry name" value="S1_domain"/>
</dbReference>
<dbReference type="InterPro" id="IPR012340">
    <property type="entry name" value="NA-bd_OB-fold"/>
</dbReference>
<protein>
    <recommendedName>
        <fullName evidence="4">Ribonuclease G</fullName>
    </recommendedName>
</protein>
<evidence type="ECO:0000256" key="14">
    <source>
        <dbReference type="ARBA" id="ARBA00022842"/>
    </source>
</evidence>
<evidence type="ECO:0000256" key="10">
    <source>
        <dbReference type="ARBA" id="ARBA00022723"/>
    </source>
</evidence>
<dbReference type="EMBL" id="JAACYS010000011">
    <property type="protein sequence ID" value="NCU16923.1"/>
    <property type="molecule type" value="Genomic_DNA"/>
</dbReference>
<dbReference type="PROSITE" id="PS50126">
    <property type="entry name" value="S1"/>
    <property type="match status" value="1"/>
</dbReference>
<keyword evidence="12" id="KW-0255">Endonuclease</keyword>
<evidence type="ECO:0000256" key="12">
    <source>
        <dbReference type="ARBA" id="ARBA00022759"/>
    </source>
</evidence>
<evidence type="ECO:0000256" key="3">
    <source>
        <dbReference type="ARBA" id="ARBA00005663"/>
    </source>
</evidence>
<keyword evidence="10" id="KW-0479">Metal-binding</keyword>
<dbReference type="InterPro" id="IPR048583">
    <property type="entry name" value="RNase_E_G_thioredoxin-like"/>
</dbReference>
<dbReference type="RefSeq" id="WP_161919761.1">
    <property type="nucleotide sequence ID" value="NZ_JAACYS010000011.1"/>
</dbReference>
<keyword evidence="15" id="KW-0694">RNA-binding</keyword>
<evidence type="ECO:0000256" key="8">
    <source>
        <dbReference type="ARBA" id="ARBA00022694"/>
    </source>
</evidence>
<evidence type="ECO:0000256" key="2">
    <source>
        <dbReference type="ARBA" id="ARBA00004496"/>
    </source>
</evidence>
<keyword evidence="9" id="KW-0540">Nuclease</keyword>
<keyword evidence="7" id="KW-0820">tRNA-binding</keyword>
<evidence type="ECO:0000313" key="17">
    <source>
        <dbReference type="EMBL" id="NCU16923.1"/>
    </source>
</evidence>
<evidence type="ECO:0000256" key="13">
    <source>
        <dbReference type="ARBA" id="ARBA00022801"/>
    </source>
</evidence>
<sequence>MTKLLINARVSEKRIVVENEGKIERFFVEQPEGKSLIGNIYLGIVERVVPSLNAAFVNIGKGKKGYLHVSQVPGYFLQDNKQKEGTIRDFIRQGEKIIVQVQKDESDKKYYRITGNIEFPDQALVYMPFGKYVAVSKKLPEEVRKQLKEWGNSAVQDSEGMVLRTAASDLNEAELLEKFARLRESWKRIEGLAQKQKAPSPLYMHDQFLDEIHSVIETEQVDEIVCDEFSIVQQLKAELKDSIPVSYYKGNENILTHFSLQKELESLMKKVVWLKNGANIVIEQSEAFTIVDVNTAKFTGYSEKETAVMETNRLAAIEIARQICLRNIGGNIFIDFINVEREQDRQALIRILREELQRDTERTIIYGFTSLGVLEMSRKRAKPSLQDKLMVQCPTCQGTGVVSSPATVAFQLERELWEYKDGDYSEVIVEATEDVVAYFSGEYKGHLARLEETLFFKITFEKIEFAHPHYHIKRLVW</sequence>
<dbReference type="PANTHER" id="PTHR30001:SF0">
    <property type="entry name" value="RIBONUCLEASE G"/>
    <property type="match status" value="1"/>
</dbReference>
<dbReference type="SUPFAM" id="SSF50249">
    <property type="entry name" value="Nucleic acid-binding proteins"/>
    <property type="match status" value="1"/>
</dbReference>
<keyword evidence="14" id="KW-0460">Magnesium</keyword>
<keyword evidence="18" id="KW-1185">Reference proteome</keyword>
<keyword evidence="13" id="KW-0378">Hydrolase</keyword>
<organism evidence="17 18">
    <name type="scientific">Pallidibacillus pasinlerensis</name>
    <dbReference type="NCBI Taxonomy" id="2703818"/>
    <lineage>
        <taxon>Bacteria</taxon>
        <taxon>Bacillati</taxon>
        <taxon>Bacillota</taxon>
        <taxon>Bacilli</taxon>
        <taxon>Bacillales</taxon>
        <taxon>Bacillaceae</taxon>
        <taxon>Pallidibacillus</taxon>
    </lineage>
</organism>
<feature type="domain" description="S1 motif" evidence="16">
    <location>
        <begin position="38"/>
        <end position="116"/>
    </location>
</feature>
<keyword evidence="11" id="KW-0699">rRNA-binding</keyword>
<evidence type="ECO:0000313" key="18">
    <source>
        <dbReference type="Proteomes" id="UP000743899"/>
    </source>
</evidence>
<keyword evidence="6" id="KW-0698">rRNA processing</keyword>
<comment type="subcellular location">
    <subcellularLocation>
        <location evidence="2">Cytoplasm</location>
    </subcellularLocation>
</comment>
<keyword evidence="5" id="KW-0963">Cytoplasm</keyword>
<accession>A0ABX0A0J0</accession>
<dbReference type="Pfam" id="PF20833">
    <property type="entry name" value="RNase_E_G_Thio"/>
    <property type="match status" value="1"/>
</dbReference>
<proteinExistence type="inferred from homology"/>
<keyword evidence="8" id="KW-0819">tRNA processing</keyword>
<reference evidence="17 18" key="1">
    <citation type="submission" date="2020-01" db="EMBL/GenBank/DDBJ databases">
        <title>A novel Bacillus sp. from Pasinler.</title>
        <authorList>
            <person name="Adiguzel A."/>
            <person name="Ay H."/>
            <person name="Baltaci M.O."/>
        </authorList>
    </citation>
    <scope>NUCLEOTIDE SEQUENCE [LARGE SCALE GENOMIC DNA]</scope>
    <source>
        <strain evidence="17 18">P1</strain>
    </source>
</reference>
<evidence type="ECO:0000256" key="9">
    <source>
        <dbReference type="ARBA" id="ARBA00022722"/>
    </source>
</evidence>
<dbReference type="Proteomes" id="UP000743899">
    <property type="component" value="Unassembled WGS sequence"/>
</dbReference>
<name>A0ABX0A0J0_9BACI</name>